<reference evidence="3 4" key="1">
    <citation type="submission" date="2024-01" db="EMBL/GenBank/DDBJ databases">
        <title>A draft genome for the cacao thread blight pathogen Marasmiellus scandens.</title>
        <authorList>
            <person name="Baruah I.K."/>
            <person name="Leung J."/>
            <person name="Bukari Y."/>
            <person name="Amoako-Attah I."/>
            <person name="Meinhardt L.W."/>
            <person name="Bailey B.A."/>
            <person name="Cohen S.P."/>
        </authorList>
    </citation>
    <scope>NUCLEOTIDE SEQUENCE [LARGE SCALE GENOMIC DNA]</scope>
    <source>
        <strain evidence="3 4">GH-19</strain>
    </source>
</reference>
<evidence type="ECO:0000313" key="3">
    <source>
        <dbReference type="EMBL" id="KAK7434869.1"/>
    </source>
</evidence>
<comment type="caution">
    <text evidence="3">The sequence shown here is derived from an EMBL/GenBank/DDBJ whole genome shotgun (WGS) entry which is preliminary data.</text>
</comment>
<keyword evidence="1" id="KW-0175">Coiled coil</keyword>
<sequence>MRSIPSSPNNTSIIAALHADISALQKEQKKLRELTEKQRFDLEIAKKAAEGAQQEIDVLKLQIQEQPTNKSGKPGGARKPRDGVLKGLIHNKPHGALGLKYRRGVTSILPGPLGPNDEPRTEGNHRLHNPNWTKDARKQVNSDFIDDVTTMVVNHIKADESMKLQEANDICPSVKKYFDTLTENYKRQRDPQKQSLALAHRAGSKGNMHRLRDAKALTKAIP</sequence>
<dbReference type="EMBL" id="JBANRG010000115">
    <property type="protein sequence ID" value="KAK7434869.1"/>
    <property type="molecule type" value="Genomic_DNA"/>
</dbReference>
<accession>A0ABR1IK15</accession>
<evidence type="ECO:0000256" key="2">
    <source>
        <dbReference type="SAM" id="MobiDB-lite"/>
    </source>
</evidence>
<keyword evidence="4" id="KW-1185">Reference proteome</keyword>
<dbReference type="Proteomes" id="UP001498398">
    <property type="component" value="Unassembled WGS sequence"/>
</dbReference>
<name>A0ABR1IK15_9AGAR</name>
<proteinExistence type="predicted"/>
<feature type="coiled-coil region" evidence="1">
    <location>
        <begin position="14"/>
        <end position="62"/>
    </location>
</feature>
<feature type="region of interest" description="Disordered" evidence="2">
    <location>
        <begin position="112"/>
        <end position="131"/>
    </location>
</feature>
<feature type="region of interest" description="Disordered" evidence="2">
    <location>
        <begin position="62"/>
        <end position="82"/>
    </location>
</feature>
<protein>
    <submittedName>
        <fullName evidence="3">Uncharacterized protein</fullName>
    </submittedName>
</protein>
<evidence type="ECO:0000313" key="4">
    <source>
        <dbReference type="Proteomes" id="UP001498398"/>
    </source>
</evidence>
<gene>
    <name evidence="3" type="ORF">VKT23_019972</name>
</gene>
<evidence type="ECO:0000256" key="1">
    <source>
        <dbReference type="SAM" id="Coils"/>
    </source>
</evidence>
<organism evidence="3 4">
    <name type="scientific">Marasmiellus scandens</name>
    <dbReference type="NCBI Taxonomy" id="2682957"/>
    <lineage>
        <taxon>Eukaryota</taxon>
        <taxon>Fungi</taxon>
        <taxon>Dikarya</taxon>
        <taxon>Basidiomycota</taxon>
        <taxon>Agaricomycotina</taxon>
        <taxon>Agaricomycetes</taxon>
        <taxon>Agaricomycetidae</taxon>
        <taxon>Agaricales</taxon>
        <taxon>Marasmiineae</taxon>
        <taxon>Omphalotaceae</taxon>
        <taxon>Marasmiellus</taxon>
    </lineage>
</organism>